<dbReference type="Pfam" id="PF12019">
    <property type="entry name" value="GspH"/>
    <property type="match status" value="1"/>
</dbReference>
<dbReference type="EMBL" id="LNYN01000014">
    <property type="protein sequence ID" value="KTD35377.1"/>
    <property type="molecule type" value="Genomic_DNA"/>
</dbReference>
<dbReference type="Proteomes" id="UP000054985">
    <property type="component" value="Unassembled WGS sequence"/>
</dbReference>
<evidence type="ECO:0000256" key="10">
    <source>
        <dbReference type="ARBA" id="ARBA00030775"/>
    </source>
</evidence>
<reference evidence="13 15" key="1">
    <citation type="submission" date="2015-11" db="EMBL/GenBank/DDBJ databases">
        <title>Genomic analysis of 38 Legionella species identifies large and diverse effector repertoires.</title>
        <authorList>
            <person name="Burstein D."/>
            <person name="Amaro F."/>
            <person name="Zusman T."/>
            <person name="Lifshitz Z."/>
            <person name="Cohen O."/>
            <person name="Gilbert J.A."/>
            <person name="Pupko T."/>
            <person name="Shuman H.A."/>
            <person name="Segal G."/>
        </authorList>
    </citation>
    <scope>NUCLEOTIDE SEQUENCE [LARGE SCALE GENOMIC DNA]</scope>
    <source>
        <strain evidence="13 15">ATCC 43877</strain>
    </source>
</reference>
<dbReference type="GO" id="GO:0015628">
    <property type="term" value="P:protein secretion by the type II secretion system"/>
    <property type="evidence" value="ECO:0007669"/>
    <property type="project" value="InterPro"/>
</dbReference>
<dbReference type="NCBIfam" id="TIGR02532">
    <property type="entry name" value="IV_pilin_GFxxxE"/>
    <property type="match status" value="1"/>
</dbReference>
<keyword evidence="6 11" id="KW-0812">Transmembrane</keyword>
<comment type="similarity">
    <text evidence="9">Belongs to the GSP H family.</text>
</comment>
<evidence type="ECO:0000256" key="8">
    <source>
        <dbReference type="ARBA" id="ARBA00023136"/>
    </source>
</evidence>
<dbReference type="AlphaFoldDB" id="A0A378JTB9"/>
<dbReference type="InterPro" id="IPR045584">
    <property type="entry name" value="Pilin-like"/>
</dbReference>
<keyword evidence="3" id="KW-1003">Cell membrane</keyword>
<dbReference type="EMBL" id="UGOG01000001">
    <property type="protein sequence ID" value="STX61864.1"/>
    <property type="molecule type" value="Genomic_DNA"/>
</dbReference>
<dbReference type="STRING" id="39962.Lmor_0824"/>
<evidence type="ECO:0000256" key="7">
    <source>
        <dbReference type="ARBA" id="ARBA00022989"/>
    </source>
</evidence>
<evidence type="ECO:0000259" key="12">
    <source>
        <dbReference type="Pfam" id="PF12019"/>
    </source>
</evidence>
<evidence type="ECO:0000256" key="9">
    <source>
        <dbReference type="ARBA" id="ARBA00025772"/>
    </source>
</evidence>
<keyword evidence="5" id="KW-0997">Cell inner membrane</keyword>
<dbReference type="Gene3D" id="3.55.40.10">
    <property type="entry name" value="minor pseudopilin epsh domain"/>
    <property type="match status" value="1"/>
</dbReference>
<comment type="subcellular location">
    <subcellularLocation>
        <location evidence="1">Cell inner membrane</location>
        <topology evidence="1">Single-pass membrane protein</topology>
    </subcellularLocation>
</comment>
<evidence type="ECO:0000313" key="13">
    <source>
        <dbReference type="EMBL" id="KTD35377.1"/>
    </source>
</evidence>
<dbReference type="InterPro" id="IPR012902">
    <property type="entry name" value="N_methyl_site"/>
</dbReference>
<protein>
    <recommendedName>
        <fullName evidence="2">Type II secretion system protein H</fullName>
    </recommendedName>
    <alternativeName>
        <fullName evidence="10">General secretion pathway protein H</fullName>
    </alternativeName>
</protein>
<evidence type="ECO:0000313" key="15">
    <source>
        <dbReference type="Proteomes" id="UP000054985"/>
    </source>
</evidence>
<dbReference type="InterPro" id="IPR022346">
    <property type="entry name" value="T2SS_GspH"/>
</dbReference>
<dbReference type="SUPFAM" id="SSF54523">
    <property type="entry name" value="Pili subunits"/>
    <property type="match status" value="1"/>
</dbReference>
<evidence type="ECO:0000256" key="2">
    <source>
        <dbReference type="ARBA" id="ARBA00021549"/>
    </source>
</evidence>
<proteinExistence type="inferred from homology"/>
<keyword evidence="8 11" id="KW-0472">Membrane</keyword>
<keyword evidence="7 11" id="KW-1133">Transmembrane helix</keyword>
<dbReference type="RefSeq" id="WP_028384260.1">
    <property type="nucleotide sequence ID" value="NZ_CAAAJG010000016.1"/>
</dbReference>
<evidence type="ECO:0000313" key="14">
    <source>
        <dbReference type="EMBL" id="STX61864.1"/>
    </source>
</evidence>
<evidence type="ECO:0000256" key="11">
    <source>
        <dbReference type="SAM" id="Phobius"/>
    </source>
</evidence>
<evidence type="ECO:0000313" key="16">
    <source>
        <dbReference type="Proteomes" id="UP000254040"/>
    </source>
</evidence>
<name>A0A378JTB9_9GAMM</name>
<dbReference type="Proteomes" id="UP000254040">
    <property type="component" value="Unassembled WGS sequence"/>
</dbReference>
<dbReference type="GO" id="GO:0005886">
    <property type="term" value="C:plasma membrane"/>
    <property type="evidence" value="ECO:0007669"/>
    <property type="project" value="UniProtKB-SubCell"/>
</dbReference>
<evidence type="ECO:0000256" key="3">
    <source>
        <dbReference type="ARBA" id="ARBA00022475"/>
    </source>
</evidence>
<feature type="transmembrane region" description="Helical" evidence="11">
    <location>
        <begin position="54"/>
        <end position="80"/>
    </location>
</feature>
<keyword evidence="15" id="KW-1185">Reference proteome</keyword>
<evidence type="ECO:0000256" key="6">
    <source>
        <dbReference type="ARBA" id="ARBA00022692"/>
    </source>
</evidence>
<gene>
    <name evidence="14" type="primary">fimT</name>
    <name evidence="13" type="ORF">Lmor_0824</name>
    <name evidence="14" type="ORF">NCTC12239_00782</name>
</gene>
<feature type="domain" description="General secretion pathway GspH" evidence="12">
    <location>
        <begin position="93"/>
        <end position="202"/>
    </location>
</feature>
<evidence type="ECO:0000256" key="4">
    <source>
        <dbReference type="ARBA" id="ARBA00022481"/>
    </source>
</evidence>
<evidence type="ECO:0000256" key="5">
    <source>
        <dbReference type="ARBA" id="ARBA00022519"/>
    </source>
</evidence>
<keyword evidence="4" id="KW-0488">Methylation</keyword>
<dbReference type="GO" id="GO:0015627">
    <property type="term" value="C:type II protein secretion system complex"/>
    <property type="evidence" value="ECO:0007669"/>
    <property type="project" value="InterPro"/>
</dbReference>
<sequence length="223" mass="24155">MNRKLGGSHTKTLDDANNILLFRVYAFPMSLQTQFQPIKNNKALLNQTRCKDRLAAFTLIELLVTLCVLSILLTVAIPAFRTMVLNNRLASNTDSLVNALNYARSSALNQAMTIKVCPLGTIGSTTCGTDWRSGWIIVTQPTTGTAVLLKSQQSSNNDPTLTGNTTEVLFDRFGLSTTQSNFTLCDSRGNAFAHSVEVLTTGYIQSGSTPGQAVWNNGSLTCP</sequence>
<reference evidence="14 16" key="2">
    <citation type="submission" date="2018-06" db="EMBL/GenBank/DDBJ databases">
        <authorList>
            <consortium name="Pathogen Informatics"/>
            <person name="Doyle S."/>
        </authorList>
    </citation>
    <scope>NUCLEOTIDE SEQUENCE [LARGE SCALE GENOMIC DNA]</scope>
    <source>
        <strain evidence="14 16">NCTC12239</strain>
    </source>
</reference>
<organism evidence="14 16">
    <name type="scientific">Legionella moravica</name>
    <dbReference type="NCBI Taxonomy" id="39962"/>
    <lineage>
        <taxon>Bacteria</taxon>
        <taxon>Pseudomonadati</taxon>
        <taxon>Pseudomonadota</taxon>
        <taxon>Gammaproteobacteria</taxon>
        <taxon>Legionellales</taxon>
        <taxon>Legionellaceae</taxon>
        <taxon>Legionella</taxon>
    </lineage>
</organism>
<evidence type="ECO:0000256" key="1">
    <source>
        <dbReference type="ARBA" id="ARBA00004377"/>
    </source>
</evidence>
<accession>A0A378JTB9</accession>